<feature type="compositionally biased region" description="Polar residues" evidence="1">
    <location>
        <begin position="126"/>
        <end position="136"/>
    </location>
</feature>
<gene>
    <name evidence="3" type="ORF">niasHT_032093</name>
</gene>
<feature type="region of interest" description="Disordered" evidence="1">
    <location>
        <begin position="60"/>
        <end position="164"/>
    </location>
</feature>
<dbReference type="AlphaFoldDB" id="A0ABD2IDH6"/>
<evidence type="ECO:0000313" key="3">
    <source>
        <dbReference type="EMBL" id="KAL3075890.1"/>
    </source>
</evidence>
<keyword evidence="2" id="KW-0732">Signal</keyword>
<reference evidence="3 4" key="1">
    <citation type="submission" date="2024-10" db="EMBL/GenBank/DDBJ databases">
        <authorList>
            <person name="Kim D."/>
        </authorList>
    </citation>
    <scope>NUCLEOTIDE SEQUENCE [LARGE SCALE GENOMIC DNA]</scope>
    <source>
        <strain evidence="3">BH-2024</strain>
    </source>
</reference>
<protein>
    <submittedName>
        <fullName evidence="3">Uncharacterized protein</fullName>
    </submittedName>
</protein>
<proteinExistence type="predicted"/>
<dbReference type="EMBL" id="JBICBT010001268">
    <property type="protein sequence ID" value="KAL3075890.1"/>
    <property type="molecule type" value="Genomic_DNA"/>
</dbReference>
<organism evidence="3 4">
    <name type="scientific">Heterodera trifolii</name>
    <dbReference type="NCBI Taxonomy" id="157864"/>
    <lineage>
        <taxon>Eukaryota</taxon>
        <taxon>Metazoa</taxon>
        <taxon>Ecdysozoa</taxon>
        <taxon>Nematoda</taxon>
        <taxon>Chromadorea</taxon>
        <taxon>Rhabditida</taxon>
        <taxon>Tylenchina</taxon>
        <taxon>Tylenchomorpha</taxon>
        <taxon>Tylenchoidea</taxon>
        <taxon>Heteroderidae</taxon>
        <taxon>Heteroderinae</taxon>
        <taxon>Heterodera</taxon>
    </lineage>
</organism>
<evidence type="ECO:0000256" key="1">
    <source>
        <dbReference type="SAM" id="MobiDB-lite"/>
    </source>
</evidence>
<feature type="compositionally biased region" description="Basic and acidic residues" evidence="1">
    <location>
        <begin position="77"/>
        <end position="97"/>
    </location>
</feature>
<evidence type="ECO:0000256" key="2">
    <source>
        <dbReference type="SAM" id="SignalP"/>
    </source>
</evidence>
<keyword evidence="4" id="KW-1185">Reference proteome</keyword>
<evidence type="ECO:0000313" key="4">
    <source>
        <dbReference type="Proteomes" id="UP001620626"/>
    </source>
</evidence>
<sequence>MLGSFCVALASGVLPFFVQFDHGTSGIRRQIERIARHFDVKGGQKAEQSRAQEPYISIREGERIYGQQGRRVPPNGIDEKNAGERAEKALGDVREGIESAETIGVSHGRQRRESLLGLDVPYKVPSTENQQQQNAEGQMGEQKSKDGILEERAAGRETEKQPVK</sequence>
<accession>A0ABD2IDH6</accession>
<feature type="compositionally biased region" description="Basic and acidic residues" evidence="1">
    <location>
        <begin position="142"/>
        <end position="164"/>
    </location>
</feature>
<feature type="signal peptide" evidence="2">
    <location>
        <begin position="1"/>
        <end position="15"/>
    </location>
</feature>
<name>A0ABD2IDH6_9BILA</name>
<dbReference type="Proteomes" id="UP001620626">
    <property type="component" value="Unassembled WGS sequence"/>
</dbReference>
<comment type="caution">
    <text evidence="3">The sequence shown here is derived from an EMBL/GenBank/DDBJ whole genome shotgun (WGS) entry which is preliminary data.</text>
</comment>
<feature type="chain" id="PRO_5044789605" evidence="2">
    <location>
        <begin position="16"/>
        <end position="164"/>
    </location>
</feature>